<dbReference type="OrthoDB" id="10011303at2759"/>
<accession>A0A2G9U767</accession>
<name>A0A2G9U767_TELCI</name>
<reference evidence="1 2" key="1">
    <citation type="submission" date="2015-09" db="EMBL/GenBank/DDBJ databases">
        <title>Draft genome of the parasitic nematode Teladorsagia circumcincta isolate WARC Sus (inbred).</title>
        <authorList>
            <person name="Mitreva M."/>
        </authorList>
    </citation>
    <scope>NUCLEOTIDE SEQUENCE [LARGE SCALE GENOMIC DNA]</scope>
    <source>
        <strain evidence="1 2">S</strain>
    </source>
</reference>
<keyword evidence="2" id="KW-1185">Reference proteome</keyword>
<evidence type="ECO:0000313" key="1">
    <source>
        <dbReference type="EMBL" id="PIO66038.1"/>
    </source>
</evidence>
<evidence type="ECO:0000313" key="2">
    <source>
        <dbReference type="Proteomes" id="UP000230423"/>
    </source>
</evidence>
<dbReference type="Proteomes" id="UP000230423">
    <property type="component" value="Unassembled WGS sequence"/>
</dbReference>
<dbReference type="AlphaFoldDB" id="A0A2G9U767"/>
<proteinExistence type="predicted"/>
<gene>
    <name evidence="1" type="ORF">TELCIR_12263</name>
</gene>
<protein>
    <submittedName>
        <fullName evidence="1">Uncharacterized protein</fullName>
    </submittedName>
</protein>
<sequence length="131" mass="14688">MVKRGSADAIHEPSDCDVTNRLITTTFLHCGIIRYDAVGKGRLCAHVGPVSQSDRGRKARRSESRKMDAWVKKQRLFLDYIEVLPAEYYLGTILKERAAPPYEANNAHNSTCVDLMYPPMAIAARADITSY</sequence>
<dbReference type="EMBL" id="KZ348551">
    <property type="protein sequence ID" value="PIO66038.1"/>
    <property type="molecule type" value="Genomic_DNA"/>
</dbReference>
<organism evidence="1 2">
    <name type="scientific">Teladorsagia circumcincta</name>
    <name type="common">Brown stomach worm</name>
    <name type="synonym">Ostertagia circumcincta</name>
    <dbReference type="NCBI Taxonomy" id="45464"/>
    <lineage>
        <taxon>Eukaryota</taxon>
        <taxon>Metazoa</taxon>
        <taxon>Ecdysozoa</taxon>
        <taxon>Nematoda</taxon>
        <taxon>Chromadorea</taxon>
        <taxon>Rhabditida</taxon>
        <taxon>Rhabditina</taxon>
        <taxon>Rhabditomorpha</taxon>
        <taxon>Strongyloidea</taxon>
        <taxon>Trichostrongylidae</taxon>
        <taxon>Teladorsagia</taxon>
    </lineage>
</organism>